<reference evidence="9 10" key="2">
    <citation type="submission" date="2020-07" db="EMBL/GenBank/DDBJ databases">
        <title>Genome assembly of wild tea tree DASZ reveals pedigree and selection history of tea varieties.</title>
        <authorList>
            <person name="Zhang W."/>
        </authorList>
    </citation>
    <scope>NUCLEOTIDE SEQUENCE [LARGE SCALE GENOMIC DNA]</scope>
    <source>
        <strain evidence="10">cv. G240</strain>
        <tissue evidence="9">Leaf</tissue>
    </source>
</reference>
<dbReference type="AlphaFoldDB" id="A0A7J7G5E7"/>
<feature type="transmembrane region" description="Helical" evidence="8">
    <location>
        <begin position="144"/>
        <end position="167"/>
    </location>
</feature>
<evidence type="ECO:0000256" key="6">
    <source>
        <dbReference type="ARBA" id="ARBA00022989"/>
    </source>
</evidence>
<evidence type="ECO:0000256" key="7">
    <source>
        <dbReference type="ARBA" id="ARBA00023136"/>
    </source>
</evidence>
<evidence type="ECO:0000313" key="9">
    <source>
        <dbReference type="EMBL" id="KAF5935181.1"/>
    </source>
</evidence>
<evidence type="ECO:0000313" key="10">
    <source>
        <dbReference type="Proteomes" id="UP000593564"/>
    </source>
</evidence>
<comment type="similarity">
    <text evidence="3 8">Belongs to the derlin family.</text>
</comment>
<dbReference type="GO" id="GO:0006950">
    <property type="term" value="P:response to stress"/>
    <property type="evidence" value="ECO:0007669"/>
    <property type="project" value="UniProtKB-ARBA"/>
</dbReference>
<keyword evidence="6 8" id="KW-1133">Transmembrane helix</keyword>
<evidence type="ECO:0000256" key="2">
    <source>
        <dbReference type="ARBA" id="ARBA00004477"/>
    </source>
</evidence>
<dbReference type="InterPro" id="IPR007599">
    <property type="entry name" value="DER1"/>
</dbReference>
<evidence type="ECO:0000256" key="1">
    <source>
        <dbReference type="ARBA" id="ARBA00003292"/>
    </source>
</evidence>
<feature type="transmembrane region" description="Helical" evidence="8">
    <location>
        <begin position="92"/>
        <end position="109"/>
    </location>
</feature>
<comment type="function">
    <text evidence="1">May be involved in the degradation process of specific misfolded endoplasmic reticulum (ER) luminal proteins.</text>
</comment>
<protein>
    <recommendedName>
        <fullName evidence="8">Derlin</fullName>
    </recommendedName>
</protein>
<comment type="caution">
    <text evidence="9">The sequence shown here is derived from an EMBL/GenBank/DDBJ whole genome shotgun (WGS) entry which is preliminary data.</text>
</comment>
<proteinExistence type="inferred from homology"/>
<dbReference type="Pfam" id="PF04511">
    <property type="entry name" value="DER1"/>
    <property type="match status" value="1"/>
</dbReference>
<accession>A0A7J7G5E7</accession>
<comment type="function">
    <text evidence="8">May be involved in the degradation of misfolded endoplasmic reticulum (ER) luminal proteins.</text>
</comment>
<comment type="subcellular location">
    <subcellularLocation>
        <location evidence="2 8">Endoplasmic reticulum membrane</location>
        <topology evidence="2 8">Multi-pass membrane protein</topology>
    </subcellularLocation>
</comment>
<dbReference type="SUPFAM" id="SSF144091">
    <property type="entry name" value="Rhomboid-like"/>
    <property type="match status" value="1"/>
</dbReference>
<evidence type="ECO:0000256" key="5">
    <source>
        <dbReference type="ARBA" id="ARBA00022824"/>
    </source>
</evidence>
<evidence type="ECO:0000256" key="4">
    <source>
        <dbReference type="ARBA" id="ARBA00022692"/>
    </source>
</evidence>
<organism evidence="9 10">
    <name type="scientific">Camellia sinensis</name>
    <name type="common">Tea plant</name>
    <name type="synonym">Thea sinensis</name>
    <dbReference type="NCBI Taxonomy" id="4442"/>
    <lineage>
        <taxon>Eukaryota</taxon>
        <taxon>Viridiplantae</taxon>
        <taxon>Streptophyta</taxon>
        <taxon>Embryophyta</taxon>
        <taxon>Tracheophyta</taxon>
        <taxon>Spermatophyta</taxon>
        <taxon>Magnoliopsida</taxon>
        <taxon>eudicotyledons</taxon>
        <taxon>Gunneridae</taxon>
        <taxon>Pentapetalae</taxon>
        <taxon>asterids</taxon>
        <taxon>Ericales</taxon>
        <taxon>Theaceae</taxon>
        <taxon>Camellia</taxon>
    </lineage>
</organism>
<dbReference type="GO" id="GO:0005789">
    <property type="term" value="C:endoplasmic reticulum membrane"/>
    <property type="evidence" value="ECO:0007669"/>
    <property type="project" value="UniProtKB-SubCell"/>
</dbReference>
<gene>
    <name evidence="9" type="ORF">HYC85_026310</name>
</gene>
<reference evidence="10" key="1">
    <citation type="journal article" date="2020" name="Nat. Commun.">
        <title>Genome assembly of wild tea tree DASZ reveals pedigree and selection history of tea varieties.</title>
        <authorList>
            <person name="Zhang W."/>
            <person name="Zhang Y."/>
            <person name="Qiu H."/>
            <person name="Guo Y."/>
            <person name="Wan H."/>
            <person name="Zhang X."/>
            <person name="Scossa F."/>
            <person name="Alseekh S."/>
            <person name="Zhang Q."/>
            <person name="Wang P."/>
            <person name="Xu L."/>
            <person name="Schmidt M.H."/>
            <person name="Jia X."/>
            <person name="Li D."/>
            <person name="Zhu A."/>
            <person name="Guo F."/>
            <person name="Chen W."/>
            <person name="Ni D."/>
            <person name="Usadel B."/>
            <person name="Fernie A.R."/>
            <person name="Wen W."/>
        </authorList>
    </citation>
    <scope>NUCLEOTIDE SEQUENCE [LARGE SCALE GENOMIC DNA]</scope>
    <source>
        <strain evidence="10">cv. G240</strain>
    </source>
</reference>
<evidence type="ECO:0000256" key="8">
    <source>
        <dbReference type="RuleBase" id="RU363059"/>
    </source>
</evidence>
<evidence type="ECO:0000256" key="3">
    <source>
        <dbReference type="ARBA" id="ARBA00008917"/>
    </source>
</evidence>
<feature type="transmembrane region" description="Helical" evidence="8">
    <location>
        <begin position="52"/>
        <end position="71"/>
    </location>
</feature>
<keyword evidence="5 8" id="KW-0256">Endoplasmic reticulum</keyword>
<dbReference type="InterPro" id="IPR035952">
    <property type="entry name" value="Rhomboid-like_sf"/>
</dbReference>
<keyword evidence="4 8" id="KW-0812">Transmembrane</keyword>
<sequence length="266" mass="30607">MSSPAEFYNSLPPVSKTYGTLCLLFTTASQFGLYNPKHIALFYPLVFSRFEVWRLITNFFFLGKFSINFGIRLLMIARYGVQLENGPFQRRTADFLWMMIFGAFTLLALSAIPWFWSPFLGVSLVFMLLYVWSREFPNANINIYGLVSLKAFYLPWAMLALDVIFGSELMPDLLGIIAGHLYYFLTVLHPLASGKNILKTPKWVYPFDLSLPEFFDIDSTSDLERKFRQRHKLVAKWGIGAPANIQAQPDRTTGVTFRGRSYRLGR</sequence>
<feature type="transmembrane region" description="Helical" evidence="8">
    <location>
        <begin position="173"/>
        <end position="192"/>
    </location>
</feature>
<dbReference type="EMBL" id="JACBKZ010000013">
    <property type="protein sequence ID" value="KAF5935181.1"/>
    <property type="molecule type" value="Genomic_DNA"/>
</dbReference>
<keyword evidence="7 8" id="KW-0472">Membrane</keyword>
<dbReference type="PANTHER" id="PTHR11009">
    <property type="entry name" value="DER1-LIKE PROTEIN, DERLIN"/>
    <property type="match status" value="1"/>
</dbReference>
<dbReference type="Proteomes" id="UP000593564">
    <property type="component" value="Unassembled WGS sequence"/>
</dbReference>
<keyword evidence="10" id="KW-1185">Reference proteome</keyword>
<name>A0A7J7G5E7_CAMSI</name>
<feature type="transmembrane region" description="Helical" evidence="8">
    <location>
        <begin position="115"/>
        <end position="132"/>
    </location>
</feature>